<proteinExistence type="predicted"/>
<comment type="caution">
    <text evidence="1">The sequence shown here is derived from an EMBL/GenBank/DDBJ whole genome shotgun (WGS) entry which is preliminary data.</text>
</comment>
<name>A0AAW1QR84_9CHLO</name>
<accession>A0AAW1QR84</accession>
<gene>
    <name evidence="1" type="ORF">WJX72_007003</name>
</gene>
<dbReference type="EMBL" id="JALJOR010000002">
    <property type="protein sequence ID" value="KAK9824019.1"/>
    <property type="molecule type" value="Genomic_DNA"/>
</dbReference>
<reference evidence="1 2" key="1">
    <citation type="journal article" date="2024" name="Nat. Commun.">
        <title>Phylogenomics reveals the evolutionary origins of lichenization in chlorophyte algae.</title>
        <authorList>
            <person name="Puginier C."/>
            <person name="Libourel C."/>
            <person name="Otte J."/>
            <person name="Skaloud P."/>
            <person name="Haon M."/>
            <person name="Grisel S."/>
            <person name="Petersen M."/>
            <person name="Berrin J.G."/>
            <person name="Delaux P.M."/>
            <person name="Dal Grande F."/>
            <person name="Keller J."/>
        </authorList>
    </citation>
    <scope>NUCLEOTIDE SEQUENCE [LARGE SCALE GENOMIC DNA]</scope>
    <source>
        <strain evidence="1 2">SAG 2043</strain>
    </source>
</reference>
<dbReference type="Gene3D" id="1.25.10.10">
    <property type="entry name" value="Leucine-rich Repeat Variant"/>
    <property type="match status" value="1"/>
</dbReference>
<organism evidence="1 2">
    <name type="scientific">[Myrmecia] bisecta</name>
    <dbReference type="NCBI Taxonomy" id="41462"/>
    <lineage>
        <taxon>Eukaryota</taxon>
        <taxon>Viridiplantae</taxon>
        <taxon>Chlorophyta</taxon>
        <taxon>core chlorophytes</taxon>
        <taxon>Trebouxiophyceae</taxon>
        <taxon>Trebouxiales</taxon>
        <taxon>Trebouxiaceae</taxon>
        <taxon>Myrmecia</taxon>
    </lineage>
</organism>
<evidence type="ECO:0000313" key="1">
    <source>
        <dbReference type="EMBL" id="KAK9824019.1"/>
    </source>
</evidence>
<protein>
    <submittedName>
        <fullName evidence="1">Uncharacterized protein</fullName>
    </submittedName>
</protein>
<sequence>MLADGNPADDPVYAARTLQNLSWQGEANEAGAPNPQVARQIGAAGGVASLIAMYHAGRELSALGCLCNLMTDVSNRQQVLDAGFLPEVIAKLGMRDWSDYAAEFLAHTTADKDPIAVACVVAAGGVSALERVATKGKKKAWGTSEAKRALANLGRS</sequence>
<dbReference type="AlphaFoldDB" id="A0AAW1QR84"/>
<dbReference type="InterPro" id="IPR016024">
    <property type="entry name" value="ARM-type_fold"/>
</dbReference>
<dbReference type="SUPFAM" id="SSF48371">
    <property type="entry name" value="ARM repeat"/>
    <property type="match status" value="1"/>
</dbReference>
<evidence type="ECO:0000313" key="2">
    <source>
        <dbReference type="Proteomes" id="UP001489004"/>
    </source>
</evidence>
<keyword evidence="2" id="KW-1185">Reference proteome</keyword>
<dbReference type="Proteomes" id="UP001489004">
    <property type="component" value="Unassembled WGS sequence"/>
</dbReference>
<dbReference type="InterPro" id="IPR011989">
    <property type="entry name" value="ARM-like"/>
</dbReference>